<name>A0A0F8WS55_9ZZZZ</name>
<evidence type="ECO:0000313" key="2">
    <source>
        <dbReference type="EMBL" id="KKK59742.1"/>
    </source>
</evidence>
<reference evidence="2" key="1">
    <citation type="journal article" date="2015" name="Nature">
        <title>Complex archaea that bridge the gap between prokaryotes and eukaryotes.</title>
        <authorList>
            <person name="Spang A."/>
            <person name="Saw J.H."/>
            <person name="Jorgensen S.L."/>
            <person name="Zaremba-Niedzwiedzka K."/>
            <person name="Martijn J."/>
            <person name="Lind A.E."/>
            <person name="van Eijk R."/>
            <person name="Schleper C."/>
            <person name="Guy L."/>
            <person name="Ettema T.J."/>
        </authorList>
    </citation>
    <scope>NUCLEOTIDE SEQUENCE</scope>
</reference>
<accession>A0A0F8WS55</accession>
<sequence>MIEQIILKILLVISLILIGICITLMIYYGVKFVNGLNEWSRRKHQEDINEKKNKKGQQEFHMKLVEWGIQLNLNPKQFNLFNKIVKEIIKQERNEK</sequence>
<gene>
    <name evidence="2" type="ORF">LCGC14_3031340</name>
</gene>
<feature type="transmembrane region" description="Helical" evidence="1">
    <location>
        <begin position="6"/>
        <end position="30"/>
    </location>
</feature>
<evidence type="ECO:0000256" key="1">
    <source>
        <dbReference type="SAM" id="Phobius"/>
    </source>
</evidence>
<dbReference type="EMBL" id="LAZR01063313">
    <property type="protein sequence ID" value="KKK59742.1"/>
    <property type="molecule type" value="Genomic_DNA"/>
</dbReference>
<keyword evidence="1" id="KW-0472">Membrane</keyword>
<proteinExistence type="predicted"/>
<keyword evidence="1" id="KW-0812">Transmembrane</keyword>
<protein>
    <submittedName>
        <fullName evidence="2">Uncharacterized protein</fullName>
    </submittedName>
</protein>
<comment type="caution">
    <text evidence="2">The sequence shown here is derived from an EMBL/GenBank/DDBJ whole genome shotgun (WGS) entry which is preliminary data.</text>
</comment>
<keyword evidence="1" id="KW-1133">Transmembrane helix</keyword>
<dbReference type="AlphaFoldDB" id="A0A0F8WS55"/>
<organism evidence="2">
    <name type="scientific">marine sediment metagenome</name>
    <dbReference type="NCBI Taxonomy" id="412755"/>
    <lineage>
        <taxon>unclassified sequences</taxon>
        <taxon>metagenomes</taxon>
        <taxon>ecological metagenomes</taxon>
    </lineage>
</organism>